<evidence type="ECO:0000256" key="3">
    <source>
        <dbReference type="SAM" id="SignalP"/>
    </source>
</evidence>
<comment type="caution">
    <text evidence="4">The sequence shown here is derived from an EMBL/GenBank/DDBJ whole genome shotgun (WGS) entry which is preliminary data.</text>
</comment>
<evidence type="ECO:0000313" key="5">
    <source>
        <dbReference type="Proteomes" id="UP000777438"/>
    </source>
</evidence>
<evidence type="ECO:0000256" key="2">
    <source>
        <dbReference type="SAM" id="Phobius"/>
    </source>
</evidence>
<feature type="chain" id="PRO_5040310198" evidence="3">
    <location>
        <begin position="19"/>
        <end position="275"/>
    </location>
</feature>
<proteinExistence type="predicted"/>
<dbReference type="OrthoDB" id="10666333at2759"/>
<reference evidence="4 5" key="1">
    <citation type="journal article" date="2021" name="Nat. Commun.">
        <title>Genetic determinants of endophytism in the Arabidopsis root mycobiome.</title>
        <authorList>
            <person name="Mesny F."/>
            <person name="Miyauchi S."/>
            <person name="Thiergart T."/>
            <person name="Pickel B."/>
            <person name="Atanasova L."/>
            <person name="Karlsson M."/>
            <person name="Huettel B."/>
            <person name="Barry K.W."/>
            <person name="Haridas S."/>
            <person name="Chen C."/>
            <person name="Bauer D."/>
            <person name="Andreopoulos W."/>
            <person name="Pangilinan J."/>
            <person name="LaButti K."/>
            <person name="Riley R."/>
            <person name="Lipzen A."/>
            <person name="Clum A."/>
            <person name="Drula E."/>
            <person name="Henrissat B."/>
            <person name="Kohler A."/>
            <person name="Grigoriev I.V."/>
            <person name="Martin F.M."/>
            <person name="Hacquard S."/>
        </authorList>
    </citation>
    <scope>NUCLEOTIDE SEQUENCE [LARGE SCALE GENOMIC DNA]</scope>
    <source>
        <strain evidence="4 5">MPI-CAGE-CH-0241</strain>
    </source>
</reference>
<keyword evidence="2" id="KW-0472">Membrane</keyword>
<feature type="signal peptide" evidence="3">
    <location>
        <begin position="1"/>
        <end position="18"/>
    </location>
</feature>
<keyword evidence="5" id="KW-1185">Reference proteome</keyword>
<name>A0A9P9AJ84_9HYPO</name>
<keyword evidence="2" id="KW-1133">Transmembrane helix</keyword>
<evidence type="ECO:0000313" key="4">
    <source>
        <dbReference type="EMBL" id="KAH6873478.1"/>
    </source>
</evidence>
<feature type="compositionally biased region" description="Acidic residues" evidence="1">
    <location>
        <begin position="179"/>
        <end position="188"/>
    </location>
</feature>
<keyword evidence="2" id="KW-0812">Transmembrane</keyword>
<dbReference type="EMBL" id="JAGPYM010000046">
    <property type="protein sequence ID" value="KAH6873478.1"/>
    <property type="molecule type" value="Genomic_DNA"/>
</dbReference>
<dbReference type="Proteomes" id="UP000777438">
    <property type="component" value="Unassembled WGS sequence"/>
</dbReference>
<feature type="compositionally biased region" description="Polar residues" evidence="1">
    <location>
        <begin position="160"/>
        <end position="178"/>
    </location>
</feature>
<accession>A0A9P9AJ84</accession>
<dbReference type="NCBIfam" id="TIGR01167">
    <property type="entry name" value="LPXTG_anchor"/>
    <property type="match status" value="1"/>
</dbReference>
<feature type="transmembrane region" description="Helical" evidence="2">
    <location>
        <begin position="195"/>
        <end position="218"/>
    </location>
</feature>
<sequence>MFVPRALMALAIAGAVVAGDMMTVWIPGPYGAYYNYPVLEGSLVHRNDSATTVTLNCRFSRTEMSCDSIEGVTFTFGPSTAGYNFAGNSTIDADYVATAESQTCKVRNWTPYDCAGAWTDYSGTGTTTGAWQLEYSYSVYYPVDAYITGYSSYRRPAITTPHSRTTHTGDSWPTPTSESAEDDEGDDNDGPHTGVIAGAVVGSVVGVALIGFCMVLLVRRRRAASPPAALTEPTGLNPPIYESANSDTIVHVGSEAGPLPPTYEAVLEEGGGVRK</sequence>
<gene>
    <name evidence="4" type="ORF">B0T10DRAFT_499798</name>
</gene>
<feature type="region of interest" description="Disordered" evidence="1">
    <location>
        <begin position="160"/>
        <end position="192"/>
    </location>
</feature>
<organism evidence="4 5">
    <name type="scientific">Thelonectria olida</name>
    <dbReference type="NCBI Taxonomy" id="1576542"/>
    <lineage>
        <taxon>Eukaryota</taxon>
        <taxon>Fungi</taxon>
        <taxon>Dikarya</taxon>
        <taxon>Ascomycota</taxon>
        <taxon>Pezizomycotina</taxon>
        <taxon>Sordariomycetes</taxon>
        <taxon>Hypocreomycetidae</taxon>
        <taxon>Hypocreales</taxon>
        <taxon>Nectriaceae</taxon>
        <taxon>Thelonectria</taxon>
    </lineage>
</organism>
<keyword evidence="3" id="KW-0732">Signal</keyword>
<protein>
    <submittedName>
        <fullName evidence="4">Uncharacterized protein</fullName>
    </submittedName>
</protein>
<dbReference type="AlphaFoldDB" id="A0A9P9AJ84"/>
<evidence type="ECO:0000256" key="1">
    <source>
        <dbReference type="SAM" id="MobiDB-lite"/>
    </source>
</evidence>